<evidence type="ECO:0000256" key="1">
    <source>
        <dbReference type="SAM" id="MobiDB-lite"/>
    </source>
</evidence>
<keyword evidence="3" id="KW-1185">Reference proteome</keyword>
<feature type="compositionally biased region" description="Acidic residues" evidence="1">
    <location>
        <begin position="676"/>
        <end position="686"/>
    </location>
</feature>
<feature type="compositionally biased region" description="Basic and acidic residues" evidence="1">
    <location>
        <begin position="541"/>
        <end position="550"/>
    </location>
</feature>
<reference evidence="2 3" key="1">
    <citation type="submission" date="2019-06" db="EMBL/GenBank/DDBJ databases">
        <title>Genome Sequence of the Brown Rot Fungal Pathogen Monilinia fructicola.</title>
        <authorList>
            <person name="De Miccolis Angelini R.M."/>
            <person name="Landi L."/>
            <person name="Abate D."/>
            <person name="Pollastro S."/>
            <person name="Romanazzi G."/>
            <person name="Faretra F."/>
        </authorList>
    </citation>
    <scope>NUCLEOTIDE SEQUENCE [LARGE SCALE GENOMIC DNA]</scope>
    <source>
        <strain evidence="2 3">Mfrc123</strain>
    </source>
</reference>
<feature type="compositionally biased region" description="Basic and acidic residues" evidence="1">
    <location>
        <begin position="310"/>
        <end position="320"/>
    </location>
</feature>
<comment type="caution">
    <text evidence="2">The sequence shown here is derived from an EMBL/GenBank/DDBJ whole genome shotgun (WGS) entry which is preliminary data.</text>
</comment>
<dbReference type="EMBL" id="VICG01000006">
    <property type="protein sequence ID" value="KAA8570883.1"/>
    <property type="molecule type" value="Genomic_DNA"/>
</dbReference>
<feature type="compositionally biased region" description="Low complexity" evidence="1">
    <location>
        <begin position="525"/>
        <end position="540"/>
    </location>
</feature>
<sequence>MEQLDTPASNLRKPITSPFSTAMTTAHLRQVWNRAPQMTRFNLSRRRLRALRTSDSRASKGEVTTGISVGSGGGGDGGGGGDKVATTPKSTPTAQSPEYLVGEDLEDGFQETAVVVEVNAFPEGDLTPTGTIRQPSDEDISRPKQVVGTLPNRFLKTIAKRKKLRREKRERYTSLPSKGTASTCTLGEKADEPAAVFSLDCGGQSGICTPVTRPDIFSDETSDDSAESVSLEQLIRTARRTSNSQAMNNSWGREVSFSSGPSRLVPRASIKPNDEESDKCGKLGNIDIAILGLADKNDSSQPTNESEDASVEHKNQRDHQASQGNKKEKKKSRRLPVNELYLVSERVEEMTQEEEGEDVQLSAGLADDPISQYTSDALQLIETVDQTKRERKRPQTYIYGAFGKIDNRVYRFPTPYDTYPQTEADNRHEVSPSYSDGFVGSEANPTGRFMLVPKPKRIGVSMWKLNTRVRQLDLVRRRYDELVDESNCQARRGVPARKPMKPLNKKTLFSAIVLVDATSQASVTDQAQQIDQDNQAPQEQQGHRSMREHQDVDDENPTIVNRISPSPQNMSVSRKVTFDERIEVDRPSTTCSLNSGECKECSQDKGRYSSSDFQVHREMATVRLKRYHHEFDSEEEETSVDESEQSVVSILSDDDESEQSDETCDDSDEEMHTDTGDEDESGEDFDVPAALQGPADDQGDEIEISAERKPSEESEQSNEEDSNGENNHGFDEDMVLDEQVVGGNVTRIHTEGWSQRRESFMEPFEDLIPDEPQISRAARKFGDYSHPSQLPITRIWKNTTAVQEADIWRPRKPKSSGVANETSEDIFDSPSPDLDNAKRRNSTGLQLRRKRTFSSLPLALTTSRLNTTPSPKVKDSLRLELEIPKTQFVAIRDVSPELGGSHGVDYFENPIQDDFLNKDGDILPPFSQLSFVPEEVLEGSYFHRASQTLMGSFQTPKSRAKSTPGRFHLKSARQGITPAAAQSRSGDTSSIVCETTIPPKFSQLSYVPTPRSEKSLSSITRKASFALGTLPASVRRQRAKTLAFIPPFKKAKLGI</sequence>
<name>A0A5M9JR44_MONFR</name>
<evidence type="ECO:0000313" key="2">
    <source>
        <dbReference type="EMBL" id="KAA8570883.1"/>
    </source>
</evidence>
<feature type="region of interest" description="Disordered" evidence="1">
    <location>
        <begin position="524"/>
        <end position="573"/>
    </location>
</feature>
<feature type="compositionally biased region" description="Acidic residues" evidence="1">
    <location>
        <begin position="652"/>
        <end position="669"/>
    </location>
</feature>
<feature type="compositionally biased region" description="Polar residues" evidence="1">
    <location>
        <begin position="240"/>
        <end position="261"/>
    </location>
</feature>
<evidence type="ECO:0000313" key="3">
    <source>
        <dbReference type="Proteomes" id="UP000322873"/>
    </source>
</evidence>
<feature type="compositionally biased region" description="Acidic residues" evidence="1">
    <location>
        <begin position="632"/>
        <end position="644"/>
    </location>
</feature>
<feature type="compositionally biased region" description="Polar residues" evidence="1">
    <location>
        <begin position="558"/>
        <end position="573"/>
    </location>
</feature>
<organism evidence="2 3">
    <name type="scientific">Monilinia fructicola</name>
    <name type="common">Brown rot fungus</name>
    <name type="synonym">Ciboria fructicola</name>
    <dbReference type="NCBI Taxonomy" id="38448"/>
    <lineage>
        <taxon>Eukaryota</taxon>
        <taxon>Fungi</taxon>
        <taxon>Dikarya</taxon>
        <taxon>Ascomycota</taxon>
        <taxon>Pezizomycotina</taxon>
        <taxon>Leotiomycetes</taxon>
        <taxon>Helotiales</taxon>
        <taxon>Sclerotiniaceae</taxon>
        <taxon>Monilinia</taxon>
    </lineage>
</organism>
<gene>
    <name evidence="2" type="ORF">EYC84_000272</name>
</gene>
<proteinExistence type="predicted"/>
<accession>A0A5M9JR44</accession>
<dbReference type="VEuPathDB" id="FungiDB:MFRU_011g00630"/>
<dbReference type="Proteomes" id="UP000322873">
    <property type="component" value="Unassembled WGS sequence"/>
</dbReference>
<feature type="compositionally biased region" description="Basic and acidic residues" evidence="1">
    <location>
        <begin position="597"/>
        <end position="607"/>
    </location>
</feature>
<feature type="region of interest" description="Disordered" evidence="1">
    <location>
        <begin position="52"/>
        <end position="96"/>
    </location>
</feature>
<feature type="region of interest" description="Disordered" evidence="1">
    <location>
        <begin position="588"/>
        <end position="609"/>
    </location>
</feature>
<protein>
    <submittedName>
        <fullName evidence="2">Uncharacterized protein</fullName>
    </submittedName>
</protein>
<feature type="compositionally biased region" description="Polar residues" evidence="1">
    <location>
        <begin position="87"/>
        <end position="96"/>
    </location>
</feature>
<feature type="region of interest" description="Disordered" evidence="1">
    <location>
        <begin position="807"/>
        <end position="846"/>
    </location>
</feature>
<feature type="compositionally biased region" description="Gly residues" evidence="1">
    <location>
        <begin position="69"/>
        <end position="82"/>
    </location>
</feature>
<dbReference type="AlphaFoldDB" id="A0A5M9JR44"/>
<feature type="region of interest" description="Disordered" evidence="1">
    <location>
        <begin position="296"/>
        <end position="334"/>
    </location>
</feature>
<feature type="compositionally biased region" description="Acidic residues" evidence="1">
    <location>
        <begin position="713"/>
        <end position="723"/>
    </location>
</feature>
<feature type="region of interest" description="Disordered" evidence="1">
    <location>
        <begin position="240"/>
        <end position="281"/>
    </location>
</feature>
<feature type="region of interest" description="Disordered" evidence="1">
    <location>
        <begin position="631"/>
        <end position="734"/>
    </location>
</feature>
<feature type="compositionally biased region" description="Basic and acidic residues" evidence="1">
    <location>
        <begin position="272"/>
        <end position="281"/>
    </location>
</feature>